<feature type="compositionally biased region" description="Polar residues" evidence="1">
    <location>
        <begin position="845"/>
        <end position="857"/>
    </location>
</feature>
<gene>
    <name evidence="4" type="ORF">SYV04_20615</name>
</gene>
<evidence type="ECO:0000259" key="3">
    <source>
        <dbReference type="Pfam" id="PF19077"/>
    </source>
</evidence>
<feature type="domain" description="Bacterial Ig-like" evidence="3">
    <location>
        <begin position="1308"/>
        <end position="1384"/>
    </location>
</feature>
<feature type="domain" description="Bacterial Ig-like" evidence="3">
    <location>
        <begin position="1401"/>
        <end position="1476"/>
    </location>
</feature>
<feature type="domain" description="Bacterial Ig-like" evidence="3">
    <location>
        <begin position="1673"/>
        <end position="1754"/>
    </location>
</feature>
<name>A0ABU5H7I1_9BACT</name>
<dbReference type="NCBIfam" id="TIGR03901">
    <property type="entry name" value="MYXO-CTERM"/>
    <property type="match status" value="1"/>
</dbReference>
<feature type="chain" id="PRO_5045921813" evidence="2">
    <location>
        <begin position="27"/>
        <end position="1974"/>
    </location>
</feature>
<feature type="domain" description="Bacterial Ig-like" evidence="3">
    <location>
        <begin position="470"/>
        <end position="554"/>
    </location>
</feature>
<feature type="signal peptide" evidence="2">
    <location>
        <begin position="1"/>
        <end position="26"/>
    </location>
</feature>
<dbReference type="InterPro" id="IPR058184">
    <property type="entry name" value="AgmC-like_N"/>
</dbReference>
<dbReference type="InterPro" id="IPR017756">
    <property type="entry name" value="TM_Gly-Cys-Arg_CS"/>
</dbReference>
<proteinExistence type="predicted"/>
<dbReference type="NCBIfam" id="NF047640">
    <property type="entry name" value="gliding_AgmC_N"/>
    <property type="match status" value="1"/>
</dbReference>
<feature type="region of interest" description="Disordered" evidence="1">
    <location>
        <begin position="420"/>
        <end position="442"/>
    </location>
</feature>
<feature type="domain" description="Bacterial Ig-like" evidence="3">
    <location>
        <begin position="1125"/>
        <end position="1200"/>
    </location>
</feature>
<dbReference type="Proteomes" id="UP001291309">
    <property type="component" value="Unassembled WGS sequence"/>
</dbReference>
<feature type="domain" description="Bacterial Ig-like" evidence="3">
    <location>
        <begin position="847"/>
        <end position="924"/>
    </location>
</feature>
<dbReference type="Pfam" id="PF19077">
    <property type="entry name" value="Big_13"/>
    <property type="match status" value="15"/>
</dbReference>
<dbReference type="NCBIfam" id="NF033510">
    <property type="entry name" value="Ca_tandemer"/>
    <property type="match status" value="15"/>
</dbReference>
<feature type="domain" description="Bacterial Ig-like" evidence="3">
    <location>
        <begin position="1033"/>
        <end position="1108"/>
    </location>
</feature>
<keyword evidence="5" id="KW-1185">Reference proteome</keyword>
<dbReference type="InterPro" id="IPR024038">
    <property type="entry name" value="MYXO-CTERM"/>
</dbReference>
<feature type="region of interest" description="Disordered" evidence="1">
    <location>
        <begin position="214"/>
        <end position="240"/>
    </location>
</feature>
<comment type="caution">
    <text evidence="4">The sequence shown here is derived from an EMBL/GenBank/DDBJ whole genome shotgun (WGS) entry which is preliminary data.</text>
</comment>
<reference evidence="4 5" key="1">
    <citation type="submission" date="2023-12" db="EMBL/GenBank/DDBJ databases">
        <title>the genome sequence of Hyalangium sp. s54d21.</title>
        <authorList>
            <person name="Zhang X."/>
        </authorList>
    </citation>
    <scope>NUCLEOTIDE SEQUENCE [LARGE SCALE GENOMIC DNA]</scope>
    <source>
        <strain evidence="5">s54d21</strain>
    </source>
</reference>
<feature type="domain" description="Bacterial Ig-like" evidence="3">
    <location>
        <begin position="572"/>
        <end position="647"/>
    </location>
</feature>
<feature type="domain" description="Bacterial Ig-like" evidence="3">
    <location>
        <begin position="1217"/>
        <end position="1292"/>
    </location>
</feature>
<feature type="domain" description="Bacterial Ig-like" evidence="3">
    <location>
        <begin position="755"/>
        <end position="832"/>
    </location>
</feature>
<keyword evidence="2" id="KW-0732">Signal</keyword>
<feature type="region of interest" description="Disordered" evidence="1">
    <location>
        <begin position="830"/>
        <end position="857"/>
    </location>
</feature>
<dbReference type="RefSeq" id="WP_321547568.1">
    <property type="nucleotide sequence ID" value="NZ_JAXIVS010000007.1"/>
</dbReference>
<feature type="domain" description="Bacterial Ig-like" evidence="3">
    <location>
        <begin position="940"/>
        <end position="1016"/>
    </location>
</feature>
<dbReference type="Gene3D" id="2.60.40.10">
    <property type="entry name" value="Immunoglobulins"/>
    <property type="match status" value="15"/>
</dbReference>
<evidence type="ECO:0000313" key="4">
    <source>
        <dbReference type="EMBL" id="MDY7228839.1"/>
    </source>
</evidence>
<evidence type="ECO:0000256" key="2">
    <source>
        <dbReference type="SAM" id="SignalP"/>
    </source>
</evidence>
<dbReference type="EMBL" id="JAXIVS010000007">
    <property type="protein sequence ID" value="MDY7228839.1"/>
    <property type="molecule type" value="Genomic_DNA"/>
</dbReference>
<evidence type="ECO:0000313" key="5">
    <source>
        <dbReference type="Proteomes" id="UP001291309"/>
    </source>
</evidence>
<evidence type="ECO:0000256" key="1">
    <source>
        <dbReference type="SAM" id="MobiDB-lite"/>
    </source>
</evidence>
<organism evidence="4 5">
    <name type="scientific">Hyalangium rubrum</name>
    <dbReference type="NCBI Taxonomy" id="3103134"/>
    <lineage>
        <taxon>Bacteria</taxon>
        <taxon>Pseudomonadati</taxon>
        <taxon>Myxococcota</taxon>
        <taxon>Myxococcia</taxon>
        <taxon>Myxococcales</taxon>
        <taxon>Cystobacterineae</taxon>
        <taxon>Archangiaceae</taxon>
        <taxon>Hyalangium</taxon>
    </lineage>
</organism>
<feature type="domain" description="Bacterial Ig-like" evidence="3">
    <location>
        <begin position="1585"/>
        <end position="1660"/>
    </location>
</feature>
<dbReference type="NCBIfam" id="TIGR03382">
    <property type="entry name" value="GC_trans_RRR"/>
    <property type="match status" value="1"/>
</dbReference>
<sequence>MTNTLLRTLLRAALLAVTVSALPALAGADTYFLGNGSDGAYGAGFNSVINAYARVTSAVPAGATQIPINAVTGSGSFGGDDLVLVIQTTGISPEPPSGSAGPIDLSNNMVGRWELARLASGTSTLLTLREPLLYSYASPGTQVVRVPEFTSVSIGPTRSIIAQQWTPLTNTGGIVAFLATGTVTNDGSISATNRGFGNPQSVVDNTGAVGCTGLDEPAPRGGQKGNGIAPGRFGTNQTGRGRVTNGGAGGVCLSSGGGGGGNYGAGGQGGNSDLLLDGSRPVGGEGGTALLYSLVNHMTPGGSGGTGHAANSLGQPGGRGGGIIFFRATNLTGGGSIVSNGINAAAAGTTGGSGGGAGGSIHMRFAGNANCVALEAMGGNGSSTNAEAGGTFVGPGGGGGGGRILIQACGGTCTPVENSVRGGNAGTHPDPGFPDEGNPYGAEPGGPGLIETIPGCYTSLPIPTVVTPAHNSSTNDTTPIYSGTLDPSAQAGTQVIIYVDGAEVARVTPDASGNWSFTPTTPLASGSHTIYAVAINTGLGLQSPPSPTNNFTVDLIAPPAPVVLTPANGVTISDNTPTYSGTAEADSTVTILVDGSVLTTVTATAGGTWSFTPTVALPNGPHTVMARASDAAGNTSPDSNTNTFTVDVSPPSAPVVLTPANGVTINDSTPTYSGTAEAGSTVTIIVDGNVLTTVVATGGTWSFTPTTVIPDGPHTVLARATDSVGNTGPDSATNNFIVDTTPPPAPVVITPANGSTTGDNTPTYSGTAEVGSTVTIIVDGAVVTTVVATDGTWSFSPTTQLADGLHMVRARAADALGNTSVDSNTNTFFVDTTPPAPPVVLTPANGTTTSDNTPTYSGTAEAGSTVSIIVDGAVLTTVVATGGTWSFTPTTPLADGSHTVVARAADTVGNISPDSNTNTFIVDTTAPSAPVVLTPANGATINDNTPTYSGTAEAGSTVTIIVDGSVLTTVVATGGTWSFTPTTPLADGPHTVLARATDTLGNTGPDSNTNTFTVDTTPPAAPVVLTPANGVTISDNTPTYSGTAELGSLVTIYVDGTAVTTVVAADGTWSFTPTVALADGPHAVRARAEDAVGNTSVDSATNNFIVDTLAPAAPVVLTPANGVTISDNTPTYSGTAEAGSTVTLVVDGSVLTTVVATDGTWSFTPTTPLADGPHTVLARATDALGNTGPDSATNGFTVDTTAPAAPVVLTPANGVTISDNTPTYSGTAEAGSTVTLVVDGSVLTTVVATDGTWSFTPTTPLADGPHTVLAQATDAVGNISADSATHTFTVDTTAPAAPVVLTPADGTTTSDNTPTYSGTAELGSLVTIYVDGTAVTTVTATDGTWSFTPTVALADGPHTVRARAADAVGNTSLDSATNGFTVDTLAPAAPVVLTPANGVTISDNTPTYSGTAEVGSTVTLVVDGSVLTTVVATDGTWSFTPTAALADGPHTVLARATDALGNTGPDSATNGFTVDTTAPAAPAVLTPADGVTISDNTPTYSGTAEAGSTVTIVVDGNVLTTVVATGGTWSFTPTTPLADGPHSVLARAADAVGNTSADSATHTFTVDTTAPAAPVVLTPADGETIGDNTPTYSGTAEPNSTVTLIVDGVEVGTTPASAAGTWSFTPTTGLANGTHTVRAHARDAVGNTGPDSATNTFIVDATIPAAPVVLTPANDSLTNNNTPVITGTSEPNLTVTVFLDGAALGITQSDASGNWTFALATPLADGAHEVSAVATNAGGNVSPSSNVNRFTVDTVAPAAPVVTQPVGGTVTSDNTPAIAGTTEPGSTVTLTLNGTEVGPVTVDAAGNWTFTPTTPLADGPYTLVATATDAAGNTSAPSQSVAFIIDTAAPDTTIVTGPSGDTVEPDARFDFSSTEAEVTYECSLDGATFTACADPVTFEDLALGEHTLQVRAKDRAGNVDATPATAAWNVLPPPVDRAIIGGGVGCTTTGSTPSSLAMVGLAVLSALLARRRRE</sequence>
<feature type="domain" description="Bacterial Ig-like" evidence="3">
    <location>
        <begin position="664"/>
        <end position="740"/>
    </location>
</feature>
<dbReference type="InterPro" id="IPR044016">
    <property type="entry name" value="Big_13"/>
</dbReference>
<feature type="domain" description="Bacterial Ig-like" evidence="3">
    <location>
        <begin position="1770"/>
        <end position="1847"/>
    </location>
</feature>
<dbReference type="InterPro" id="IPR013783">
    <property type="entry name" value="Ig-like_fold"/>
</dbReference>
<protein>
    <submittedName>
        <fullName evidence="4">Ig-like domain-containing protein</fullName>
    </submittedName>
</protein>
<feature type="domain" description="Bacterial Ig-like" evidence="3">
    <location>
        <begin position="1489"/>
        <end position="1568"/>
    </location>
</feature>
<accession>A0ABU5H7I1</accession>